<organism evidence="4 5">
    <name type="scientific">Rhodotorula toruloides</name>
    <name type="common">Yeast</name>
    <name type="synonym">Rhodosporidium toruloides</name>
    <dbReference type="NCBI Taxonomy" id="5286"/>
    <lineage>
        <taxon>Eukaryota</taxon>
        <taxon>Fungi</taxon>
        <taxon>Dikarya</taxon>
        <taxon>Basidiomycota</taxon>
        <taxon>Pucciniomycotina</taxon>
        <taxon>Microbotryomycetes</taxon>
        <taxon>Sporidiobolales</taxon>
        <taxon>Sporidiobolaceae</taxon>
        <taxon>Rhodotorula</taxon>
    </lineage>
</organism>
<name>A0A2T0AIC1_RHOTO</name>
<comment type="similarity">
    <text evidence="2">Belongs to the NAD(P)-dependent epimerase/dehydratase family. Dihydroflavonol-4-reductase subfamily.</text>
</comment>
<gene>
    <name evidence="4" type="ORF">AAT19DRAFT_8835</name>
</gene>
<keyword evidence="4" id="KW-0413">Isomerase</keyword>
<dbReference type="GO" id="GO:0000252">
    <property type="term" value="F:3-beta-hydroxysteroid dehydrogenase [NAD(P)+]/C4-decarboxylase activity"/>
    <property type="evidence" value="ECO:0007669"/>
    <property type="project" value="TreeGrafter"/>
</dbReference>
<dbReference type="EMBL" id="LCTV02000001">
    <property type="protein sequence ID" value="PRQ77767.1"/>
    <property type="molecule type" value="Genomic_DNA"/>
</dbReference>
<dbReference type="InterPro" id="IPR036291">
    <property type="entry name" value="NAD(P)-bd_dom_sf"/>
</dbReference>
<comment type="caution">
    <text evidence="4">The sequence shown here is derived from an EMBL/GenBank/DDBJ whole genome shotgun (WGS) entry which is preliminary data.</text>
</comment>
<accession>A0A2T0AIC1</accession>
<dbReference type="Pfam" id="PF01073">
    <property type="entry name" value="3Beta_HSD"/>
    <property type="match status" value="1"/>
</dbReference>
<evidence type="ECO:0000313" key="4">
    <source>
        <dbReference type="EMBL" id="PRQ77767.1"/>
    </source>
</evidence>
<dbReference type="InterPro" id="IPR050425">
    <property type="entry name" value="NAD(P)_dehydrat-like"/>
</dbReference>
<proteinExistence type="inferred from homology"/>
<dbReference type="Gene3D" id="3.40.50.720">
    <property type="entry name" value="NAD(P)-binding Rossmann-like Domain"/>
    <property type="match status" value="2"/>
</dbReference>
<dbReference type="InterPro" id="IPR002225">
    <property type="entry name" value="3Beta_OHSteriod_DH/Estase"/>
</dbReference>
<dbReference type="PANTHER" id="PTHR10366:SF564">
    <property type="entry name" value="STEROL-4-ALPHA-CARBOXYLATE 3-DEHYDROGENASE, DECARBOXYLATING"/>
    <property type="match status" value="1"/>
</dbReference>
<dbReference type="PANTHER" id="PTHR10366">
    <property type="entry name" value="NAD DEPENDENT EPIMERASE/DEHYDRATASE"/>
    <property type="match status" value="1"/>
</dbReference>
<dbReference type="Proteomes" id="UP000239560">
    <property type="component" value="Unassembled WGS sequence"/>
</dbReference>
<reference evidence="4 5" key="1">
    <citation type="journal article" date="2018" name="Elife">
        <title>Functional genomics of lipid metabolism in the oleaginous yeast Rhodosporidium toruloides.</title>
        <authorList>
            <person name="Coradetti S.T."/>
            <person name="Pinel D."/>
            <person name="Geiselman G."/>
            <person name="Ito M."/>
            <person name="Mondo S."/>
            <person name="Reilly M.C."/>
            <person name="Cheng Y.F."/>
            <person name="Bauer S."/>
            <person name="Grigoriev I."/>
            <person name="Gladden J.M."/>
            <person name="Simmons B.A."/>
            <person name="Brem R."/>
            <person name="Arkin A.P."/>
            <person name="Skerker J.M."/>
        </authorList>
    </citation>
    <scope>NUCLEOTIDE SEQUENCE [LARGE SCALE GENOMIC DNA]</scope>
    <source>
        <strain evidence="4 5">NBRC 0880</strain>
    </source>
</reference>
<evidence type="ECO:0000313" key="5">
    <source>
        <dbReference type="Proteomes" id="UP000239560"/>
    </source>
</evidence>
<dbReference type="GO" id="GO:0006696">
    <property type="term" value="P:ergosterol biosynthetic process"/>
    <property type="evidence" value="ECO:0007669"/>
    <property type="project" value="TreeGrafter"/>
</dbReference>
<dbReference type="GO" id="GO:0005783">
    <property type="term" value="C:endoplasmic reticulum"/>
    <property type="evidence" value="ECO:0007669"/>
    <property type="project" value="TreeGrafter"/>
</dbReference>
<protein>
    <submittedName>
        <fullName evidence="4">3-beta hydroxysteroid dehydrogenase/isomerase family-domain containing protein</fullName>
    </submittedName>
</protein>
<feature type="domain" description="3-beta hydroxysteroid dehydrogenase/isomerase" evidence="3">
    <location>
        <begin position="2"/>
        <end position="216"/>
    </location>
</feature>
<evidence type="ECO:0000256" key="2">
    <source>
        <dbReference type="ARBA" id="ARBA00023445"/>
    </source>
</evidence>
<keyword evidence="1" id="KW-0560">Oxidoreductase</keyword>
<dbReference type="OrthoDB" id="10058185at2759"/>
<dbReference type="SUPFAM" id="SSF51735">
    <property type="entry name" value="NAD(P)-binding Rossmann-fold domains"/>
    <property type="match status" value="1"/>
</dbReference>
<evidence type="ECO:0000256" key="1">
    <source>
        <dbReference type="ARBA" id="ARBA00023002"/>
    </source>
</evidence>
<sequence length="443" mass="48855">MVELLLERFPDATVSSLDLVQRHFPDKLAAGTSRKWSFYSADLTSLDSLSSAFRQAGATCVFHTASPWTGSGADVCEKVNVQGTQTVVDACVKEGVKKLVFTSSAGTVYDGVDLINVDERMPFPEKPIDPYNATKAKAEQIVLEANGKNGLLTVALRPAGIFGPGDRQAVPGMMDVLKTGKTKFQVGENDNIFDWTYVDNVVHAHLIASQKLGQSVPLSVLEDRLVPIDLTVPRRQLPTSDYRPPSLLEKEKELDPSFVNNEKGDEPLGATRNRFDPYFPEFIAHAFPNLDFSDEKALADGSLQIPIAGQAYFITNGEPVPFWDFPRALWAEYNGHVASWTLPLPAPLALGIAGIAETVMGWLGKTPNMTRGKIVYSTVNRYYNIEKARRILGYEPIVGVQEGIKRAVAVRPPFSRVSQCLADRFGVSQWYKENESSMQQKKA</sequence>
<dbReference type="GO" id="GO:0016853">
    <property type="term" value="F:isomerase activity"/>
    <property type="evidence" value="ECO:0007669"/>
    <property type="project" value="UniProtKB-KW"/>
</dbReference>
<dbReference type="AlphaFoldDB" id="A0A2T0AIC1"/>
<evidence type="ECO:0000259" key="3">
    <source>
        <dbReference type="Pfam" id="PF01073"/>
    </source>
</evidence>